<feature type="compositionally biased region" description="Basic and acidic residues" evidence="2">
    <location>
        <begin position="177"/>
        <end position="186"/>
    </location>
</feature>
<feature type="region of interest" description="Disordered" evidence="2">
    <location>
        <begin position="177"/>
        <end position="240"/>
    </location>
</feature>
<dbReference type="Proteomes" id="UP000595140">
    <property type="component" value="Unassembled WGS sequence"/>
</dbReference>
<dbReference type="SUPFAM" id="SSF50630">
    <property type="entry name" value="Acid proteases"/>
    <property type="match status" value="1"/>
</dbReference>
<feature type="region of interest" description="Disordered" evidence="2">
    <location>
        <begin position="539"/>
        <end position="569"/>
    </location>
</feature>
<dbReference type="InterPro" id="IPR001878">
    <property type="entry name" value="Znf_CCHC"/>
</dbReference>
<dbReference type="Gene3D" id="2.40.70.10">
    <property type="entry name" value="Acid Proteases"/>
    <property type="match status" value="1"/>
</dbReference>
<evidence type="ECO:0000256" key="1">
    <source>
        <dbReference type="PROSITE-ProRule" id="PRU00047"/>
    </source>
</evidence>
<dbReference type="Gene3D" id="4.10.60.10">
    <property type="entry name" value="Zinc finger, CCHC-type"/>
    <property type="match status" value="1"/>
</dbReference>
<evidence type="ECO:0000256" key="2">
    <source>
        <dbReference type="SAM" id="MobiDB-lite"/>
    </source>
</evidence>
<dbReference type="GO" id="GO:0003676">
    <property type="term" value="F:nucleic acid binding"/>
    <property type="evidence" value="ECO:0007669"/>
    <property type="project" value="InterPro"/>
</dbReference>
<feature type="compositionally biased region" description="Polar residues" evidence="2">
    <location>
        <begin position="294"/>
        <end position="314"/>
    </location>
</feature>
<evidence type="ECO:0000313" key="4">
    <source>
        <dbReference type="EMBL" id="VFQ79154.1"/>
    </source>
</evidence>
<dbReference type="CDD" id="cd00303">
    <property type="entry name" value="retropepsin_like"/>
    <property type="match status" value="1"/>
</dbReference>
<dbReference type="InterPro" id="IPR021109">
    <property type="entry name" value="Peptidase_aspartic_dom_sf"/>
</dbReference>
<evidence type="ECO:0000259" key="3">
    <source>
        <dbReference type="PROSITE" id="PS50158"/>
    </source>
</evidence>
<protein>
    <recommendedName>
        <fullName evidence="3">CCHC-type domain-containing protein</fullName>
    </recommendedName>
</protein>
<keyword evidence="1" id="KW-0863">Zinc-finger</keyword>
<dbReference type="SMART" id="SM00343">
    <property type="entry name" value="ZnF_C2HC"/>
    <property type="match status" value="1"/>
</dbReference>
<feature type="region of interest" description="Disordered" evidence="2">
    <location>
        <begin position="272"/>
        <end position="327"/>
    </location>
</feature>
<proteinExistence type="predicted"/>
<sequence>MPPLAMPPVAYEQMFPAMMAHYMQHMAQFMPMFQPPPPPQPQPRIVTFKMLKDSGAEEFRGDNMGEPQIALDWLEQMDRVLKNLRVPDADRLELASQMFRKGAYDWWKRIDQDPHTPKPWTWDRFDRALTKEYVPTRYREERRDEFVALKQEGMSLPELRQKFEYLSQYATSLATKKEDRAIKDPRPAASTGPSGKSFGFGGKRYEKGSSSAPPPKRSKSRPSPSAAASNSIRTRSHPQCVQCGRHHPGECWLAQGVCLGCGQPGHFRRHCPTNPSSEPALPRAPDQPAASHPAWSQQSMAENNQQRPRPQQSGRAPARTYAMHGRTDPSPDVILGTFILFDSVMHALIDPGSTLSYICVGMPANSAIVRSDLEMPTIVSNPLGHSMRLHHIYHRCPLSVQGKQFPADLIELPHKEFDIILGMDWLTEHRAVADCSCRTVRLRAEDGSDVSLSGEVFPKAPEFISSLSARRLIRKKCEMFQCHVQDMRKESPRQQDIRTVCDFPDVFPEDLPGLPLPREVEFSINLIPAGRRRTIGAAAGVAAHRRRQSLPSVALPQPRRSQSSLPGVAQARVAAASRLPQPVVAVQLEPPSPSPASPPSSPIGAAPP</sequence>
<accession>A0A484LS93</accession>
<feature type="compositionally biased region" description="Polar residues" evidence="2">
    <location>
        <begin position="230"/>
        <end position="239"/>
    </location>
</feature>
<organism evidence="4 5">
    <name type="scientific">Cuscuta campestris</name>
    <dbReference type="NCBI Taxonomy" id="132261"/>
    <lineage>
        <taxon>Eukaryota</taxon>
        <taxon>Viridiplantae</taxon>
        <taxon>Streptophyta</taxon>
        <taxon>Embryophyta</taxon>
        <taxon>Tracheophyta</taxon>
        <taxon>Spermatophyta</taxon>
        <taxon>Magnoliopsida</taxon>
        <taxon>eudicotyledons</taxon>
        <taxon>Gunneridae</taxon>
        <taxon>Pentapetalae</taxon>
        <taxon>asterids</taxon>
        <taxon>lamiids</taxon>
        <taxon>Solanales</taxon>
        <taxon>Convolvulaceae</taxon>
        <taxon>Cuscuteae</taxon>
        <taxon>Cuscuta</taxon>
        <taxon>Cuscuta subgen. Grammica</taxon>
        <taxon>Cuscuta sect. Cleistogrammica</taxon>
    </lineage>
</organism>
<reference evidence="4 5" key="1">
    <citation type="submission" date="2018-04" db="EMBL/GenBank/DDBJ databases">
        <authorList>
            <person name="Vogel A."/>
        </authorList>
    </citation>
    <scope>NUCLEOTIDE SEQUENCE [LARGE SCALE GENOMIC DNA]</scope>
</reference>
<dbReference type="EMBL" id="OOIL02001901">
    <property type="protein sequence ID" value="VFQ79154.1"/>
    <property type="molecule type" value="Genomic_DNA"/>
</dbReference>
<feature type="compositionally biased region" description="Pro residues" evidence="2">
    <location>
        <begin position="590"/>
        <end position="608"/>
    </location>
</feature>
<feature type="domain" description="CCHC-type" evidence="3">
    <location>
        <begin position="258"/>
        <end position="272"/>
    </location>
</feature>
<dbReference type="OrthoDB" id="2272416at2759"/>
<dbReference type="PROSITE" id="PS50158">
    <property type="entry name" value="ZF_CCHC"/>
    <property type="match status" value="1"/>
</dbReference>
<dbReference type="Pfam" id="PF08284">
    <property type="entry name" value="RVP_2"/>
    <property type="match status" value="1"/>
</dbReference>
<dbReference type="PANTHER" id="PTHR15503:SF45">
    <property type="entry name" value="RNA-DIRECTED DNA POLYMERASE HOMOLOG"/>
    <property type="match status" value="1"/>
</dbReference>
<dbReference type="GO" id="GO:0008270">
    <property type="term" value="F:zinc ion binding"/>
    <property type="evidence" value="ECO:0007669"/>
    <property type="project" value="UniProtKB-KW"/>
</dbReference>
<dbReference type="InterPro" id="IPR032567">
    <property type="entry name" value="RTL1-rel"/>
</dbReference>
<evidence type="ECO:0000313" key="5">
    <source>
        <dbReference type="Proteomes" id="UP000595140"/>
    </source>
</evidence>
<dbReference type="PANTHER" id="PTHR15503">
    <property type="entry name" value="LDOC1 RELATED"/>
    <property type="match status" value="1"/>
</dbReference>
<keyword evidence="1" id="KW-0862">Zinc</keyword>
<dbReference type="InterPro" id="IPR005162">
    <property type="entry name" value="Retrotrans_gag_dom"/>
</dbReference>
<keyword evidence="5" id="KW-1185">Reference proteome</keyword>
<gene>
    <name evidence="4" type="ORF">CCAM_LOCUS20930</name>
</gene>
<feature type="region of interest" description="Disordered" evidence="2">
    <location>
        <begin position="585"/>
        <end position="608"/>
    </location>
</feature>
<keyword evidence="1" id="KW-0479">Metal-binding</keyword>
<name>A0A484LS93_9ASTE</name>
<dbReference type="Pfam" id="PF03732">
    <property type="entry name" value="Retrotrans_gag"/>
    <property type="match status" value="1"/>
</dbReference>
<dbReference type="AlphaFoldDB" id="A0A484LS93"/>